<comment type="pathway">
    <text evidence="7">Carotenoid biosynthesis; staphyloxanthin biosynthesis; staphyloxanthin from farnesyl diphosphate: step 4/5.</text>
</comment>
<dbReference type="Pfam" id="PF00535">
    <property type="entry name" value="Glycos_transf_2"/>
    <property type="match status" value="1"/>
</dbReference>
<feature type="transmembrane region" description="Helical" evidence="10">
    <location>
        <begin position="295"/>
        <end position="317"/>
    </location>
</feature>
<keyword evidence="5 10" id="KW-0472">Membrane</keyword>
<keyword evidence="10" id="KW-1133">Transmembrane helix</keyword>
<evidence type="ECO:0000256" key="6">
    <source>
        <dbReference type="ARBA" id="ARBA00037281"/>
    </source>
</evidence>
<evidence type="ECO:0000313" key="12">
    <source>
        <dbReference type="EMBL" id="SIS20658.1"/>
    </source>
</evidence>
<dbReference type="InterPro" id="IPR001173">
    <property type="entry name" value="Glyco_trans_2-like"/>
</dbReference>
<proteinExistence type="inferred from homology"/>
<dbReference type="PANTHER" id="PTHR43646:SF2">
    <property type="entry name" value="GLYCOSYLTRANSFERASE 2-LIKE DOMAIN-CONTAINING PROTEIN"/>
    <property type="match status" value="1"/>
</dbReference>
<comment type="subcellular location">
    <subcellularLocation>
        <location evidence="1">Cell membrane</location>
    </subcellularLocation>
</comment>
<keyword evidence="4 12" id="KW-0808">Transferase</keyword>
<reference evidence="12 13" key="1">
    <citation type="submission" date="2017-01" db="EMBL/GenBank/DDBJ databases">
        <authorList>
            <person name="Mah S.A."/>
            <person name="Swanson W.J."/>
            <person name="Moy G.W."/>
            <person name="Vacquier V.D."/>
        </authorList>
    </citation>
    <scope>NUCLEOTIDE SEQUENCE [LARGE SCALE GENOMIC DNA]</scope>
    <source>
        <strain evidence="12 13">CPCC 203464</strain>
    </source>
</reference>
<accession>A0A1N7H7L5</accession>
<comment type="similarity">
    <text evidence="8">Belongs to the glycosyltransferase 2 family. CrtQ subfamily.</text>
</comment>
<dbReference type="STRING" id="1344003.SAMN05445060_3645"/>
<name>A0A1N7H7L5_9NOCA</name>
<organism evidence="12 13">
    <name type="scientific">Williamsia sterculiae</name>
    <dbReference type="NCBI Taxonomy" id="1344003"/>
    <lineage>
        <taxon>Bacteria</taxon>
        <taxon>Bacillati</taxon>
        <taxon>Actinomycetota</taxon>
        <taxon>Actinomycetes</taxon>
        <taxon>Mycobacteriales</taxon>
        <taxon>Nocardiaceae</taxon>
        <taxon>Williamsia</taxon>
    </lineage>
</organism>
<dbReference type="GO" id="GO:0016757">
    <property type="term" value="F:glycosyltransferase activity"/>
    <property type="evidence" value="ECO:0007669"/>
    <property type="project" value="UniProtKB-KW"/>
</dbReference>
<dbReference type="InterPro" id="IPR029044">
    <property type="entry name" value="Nucleotide-diphossugar_trans"/>
</dbReference>
<gene>
    <name evidence="12" type="ORF">SAMN05445060_3645</name>
</gene>
<evidence type="ECO:0000256" key="5">
    <source>
        <dbReference type="ARBA" id="ARBA00023136"/>
    </source>
</evidence>
<evidence type="ECO:0000313" key="13">
    <source>
        <dbReference type="Proteomes" id="UP000186218"/>
    </source>
</evidence>
<comment type="function">
    <text evidence="6">Catalyzes the glycosylation of 4,4'-diaponeurosporenoate, i.e. the esterification of glucose at the C1'' position with the carboxyl group of 4,4'-diaponeurosporenic acid, to form glycosyl-4,4'-diaponeurosporenoate. This is a step in the biosynthesis of staphyloxanthin, an orange pigment present in most staphylococci strains.</text>
</comment>
<dbReference type="RefSeq" id="WP_076482431.1">
    <property type="nucleotide sequence ID" value="NZ_FTNT01000012.1"/>
</dbReference>
<evidence type="ECO:0000256" key="3">
    <source>
        <dbReference type="ARBA" id="ARBA00022676"/>
    </source>
</evidence>
<evidence type="ECO:0000256" key="8">
    <source>
        <dbReference type="ARBA" id="ARBA00038120"/>
    </source>
</evidence>
<keyword evidence="3" id="KW-0328">Glycosyltransferase</keyword>
<dbReference type="EMBL" id="FTNT01000012">
    <property type="protein sequence ID" value="SIS20658.1"/>
    <property type="molecule type" value="Genomic_DNA"/>
</dbReference>
<dbReference type="OrthoDB" id="9806525at2"/>
<evidence type="ECO:0000259" key="11">
    <source>
        <dbReference type="Pfam" id="PF00535"/>
    </source>
</evidence>
<keyword evidence="10" id="KW-0812">Transmembrane</keyword>
<keyword evidence="2" id="KW-1003">Cell membrane</keyword>
<dbReference type="AlphaFoldDB" id="A0A1N7H7L5"/>
<keyword evidence="13" id="KW-1185">Reference proteome</keyword>
<evidence type="ECO:0000256" key="1">
    <source>
        <dbReference type="ARBA" id="ARBA00004236"/>
    </source>
</evidence>
<dbReference type="Gene3D" id="3.90.550.10">
    <property type="entry name" value="Spore Coat Polysaccharide Biosynthesis Protein SpsA, Chain A"/>
    <property type="match status" value="1"/>
</dbReference>
<evidence type="ECO:0000256" key="4">
    <source>
        <dbReference type="ARBA" id="ARBA00022679"/>
    </source>
</evidence>
<feature type="domain" description="Glycosyltransferase 2-like" evidence="11">
    <location>
        <begin position="43"/>
        <end position="156"/>
    </location>
</feature>
<protein>
    <recommendedName>
        <fullName evidence="9">4,4'-diaponeurosporenoate glycosyltransferase</fullName>
    </recommendedName>
</protein>
<evidence type="ECO:0000256" key="7">
    <source>
        <dbReference type="ARBA" id="ARBA00037904"/>
    </source>
</evidence>
<dbReference type="GO" id="GO:0005886">
    <property type="term" value="C:plasma membrane"/>
    <property type="evidence" value="ECO:0007669"/>
    <property type="project" value="UniProtKB-SubCell"/>
</dbReference>
<dbReference type="Proteomes" id="UP000186218">
    <property type="component" value="Unassembled WGS sequence"/>
</dbReference>
<evidence type="ECO:0000256" key="9">
    <source>
        <dbReference type="ARBA" id="ARBA00040345"/>
    </source>
</evidence>
<evidence type="ECO:0000256" key="2">
    <source>
        <dbReference type="ARBA" id="ARBA00022475"/>
    </source>
</evidence>
<dbReference type="PANTHER" id="PTHR43646">
    <property type="entry name" value="GLYCOSYLTRANSFERASE"/>
    <property type="match status" value="1"/>
</dbReference>
<sequence>MRSVAGWAPVVVAAVNLAIAVDNARRFHRLDIPHAPVDTTVWVLIPARDEAARIGPLIADLRAQSGLADLRVRILDDASTDQTLAVADRAVDGDPRFAVLASAAAPADGANPKVAALLTLLDRGVADGTSDDLVMFLDADVRLSPDAVPRAAATFGAITADRRRRRLPEPGLLTVWPAELAHGCLQQLVQPLLAWSWLTSVPLRVTQGSLRPSTAIANGQFLVTRLGTYLGAGGHRPVIGAAAEDLALARHLRTLGWGTEIRCGADTAHCRMYEDDHGAREGYRRWLAEQFGGDAGALAVAAVVVSVYSLPAVTLVFGTRRVRAAIAIGLAVTSRLLSRRVECGRLTAADLAGAIGHPLSATVFAAAVTDSVVARRRGHRSWRGRRIG</sequence>
<dbReference type="SUPFAM" id="SSF53448">
    <property type="entry name" value="Nucleotide-diphospho-sugar transferases"/>
    <property type="match status" value="1"/>
</dbReference>
<dbReference type="CDD" id="cd00761">
    <property type="entry name" value="Glyco_tranf_GTA_type"/>
    <property type="match status" value="1"/>
</dbReference>
<evidence type="ECO:0000256" key="10">
    <source>
        <dbReference type="SAM" id="Phobius"/>
    </source>
</evidence>